<evidence type="ECO:0000313" key="2">
    <source>
        <dbReference type="EMBL" id="KAG8067360.1"/>
    </source>
</evidence>
<gene>
    <name evidence="2" type="ORF">GUJ93_ZPchr0005g15882</name>
</gene>
<keyword evidence="3" id="KW-1185">Reference proteome</keyword>
<feature type="compositionally biased region" description="Low complexity" evidence="1">
    <location>
        <begin position="9"/>
        <end position="20"/>
    </location>
</feature>
<proteinExistence type="predicted"/>
<evidence type="ECO:0000256" key="1">
    <source>
        <dbReference type="SAM" id="MobiDB-lite"/>
    </source>
</evidence>
<comment type="caution">
    <text evidence="2">The sequence shown here is derived from an EMBL/GenBank/DDBJ whole genome shotgun (WGS) entry which is preliminary data.</text>
</comment>
<feature type="region of interest" description="Disordered" evidence="1">
    <location>
        <begin position="1"/>
        <end position="20"/>
    </location>
</feature>
<organism evidence="2 3">
    <name type="scientific">Zizania palustris</name>
    <name type="common">Northern wild rice</name>
    <dbReference type="NCBI Taxonomy" id="103762"/>
    <lineage>
        <taxon>Eukaryota</taxon>
        <taxon>Viridiplantae</taxon>
        <taxon>Streptophyta</taxon>
        <taxon>Embryophyta</taxon>
        <taxon>Tracheophyta</taxon>
        <taxon>Spermatophyta</taxon>
        <taxon>Magnoliopsida</taxon>
        <taxon>Liliopsida</taxon>
        <taxon>Poales</taxon>
        <taxon>Poaceae</taxon>
        <taxon>BOP clade</taxon>
        <taxon>Oryzoideae</taxon>
        <taxon>Oryzeae</taxon>
        <taxon>Zizaniinae</taxon>
        <taxon>Zizania</taxon>
    </lineage>
</organism>
<evidence type="ECO:0000313" key="3">
    <source>
        <dbReference type="Proteomes" id="UP000729402"/>
    </source>
</evidence>
<reference evidence="2" key="2">
    <citation type="submission" date="2021-02" db="EMBL/GenBank/DDBJ databases">
        <authorList>
            <person name="Kimball J.A."/>
            <person name="Haas M.W."/>
            <person name="Macchietto M."/>
            <person name="Kono T."/>
            <person name="Duquette J."/>
            <person name="Shao M."/>
        </authorList>
    </citation>
    <scope>NUCLEOTIDE SEQUENCE</scope>
    <source>
        <tissue evidence="2">Fresh leaf tissue</tissue>
    </source>
</reference>
<dbReference type="EMBL" id="JAAALK010000284">
    <property type="protein sequence ID" value="KAG8067360.1"/>
    <property type="molecule type" value="Genomic_DNA"/>
</dbReference>
<reference evidence="2" key="1">
    <citation type="journal article" date="2021" name="bioRxiv">
        <title>Whole Genome Assembly and Annotation of Northern Wild Rice, Zizania palustris L., Supports a Whole Genome Duplication in the Zizania Genus.</title>
        <authorList>
            <person name="Haas M."/>
            <person name="Kono T."/>
            <person name="Macchietto M."/>
            <person name="Millas R."/>
            <person name="McGilp L."/>
            <person name="Shao M."/>
            <person name="Duquette J."/>
            <person name="Hirsch C.N."/>
            <person name="Kimball J."/>
        </authorList>
    </citation>
    <scope>NUCLEOTIDE SEQUENCE</scope>
    <source>
        <tissue evidence="2">Fresh leaf tissue</tissue>
    </source>
</reference>
<dbReference type="Proteomes" id="UP000729402">
    <property type="component" value="Unassembled WGS sequence"/>
</dbReference>
<dbReference type="AlphaFoldDB" id="A0A8J5SV72"/>
<accession>A0A8J5SV72</accession>
<name>A0A8J5SV72_ZIZPA</name>
<sequence length="90" mass="9753">MRVYATAWSTTPPSTTTRRGGAAAVVPVRAMYVSVSQARRQQLGGVAKATYICIELVGSKQSSKRWLPVRRAATCKFAFCFAALASKKLL</sequence>
<protein>
    <submittedName>
        <fullName evidence="2">Uncharacterized protein</fullName>
    </submittedName>
</protein>